<dbReference type="Proteomes" id="UP000828251">
    <property type="component" value="Unassembled WGS sequence"/>
</dbReference>
<evidence type="ECO:0000313" key="2">
    <source>
        <dbReference type="Proteomes" id="UP000828251"/>
    </source>
</evidence>
<accession>A0A9D3WI04</accession>
<dbReference type="AlphaFoldDB" id="A0A9D3WI04"/>
<reference evidence="1 2" key="1">
    <citation type="journal article" date="2021" name="Plant Biotechnol. J.">
        <title>Multi-omics assisted identification of the key and species-specific regulatory components of drought-tolerant mechanisms in Gossypium stocksii.</title>
        <authorList>
            <person name="Yu D."/>
            <person name="Ke L."/>
            <person name="Zhang D."/>
            <person name="Wu Y."/>
            <person name="Sun Y."/>
            <person name="Mei J."/>
            <person name="Sun J."/>
            <person name="Sun Y."/>
        </authorList>
    </citation>
    <scope>NUCLEOTIDE SEQUENCE [LARGE SCALE GENOMIC DNA]</scope>
    <source>
        <strain evidence="2">cv. E1</strain>
        <tissue evidence="1">Leaf</tissue>
    </source>
</reference>
<gene>
    <name evidence="1" type="ORF">J1N35_000868</name>
</gene>
<protein>
    <submittedName>
        <fullName evidence="1">Uncharacterized protein</fullName>
    </submittedName>
</protein>
<keyword evidence="2" id="KW-1185">Reference proteome</keyword>
<organism evidence="1 2">
    <name type="scientific">Gossypium stocksii</name>
    <dbReference type="NCBI Taxonomy" id="47602"/>
    <lineage>
        <taxon>Eukaryota</taxon>
        <taxon>Viridiplantae</taxon>
        <taxon>Streptophyta</taxon>
        <taxon>Embryophyta</taxon>
        <taxon>Tracheophyta</taxon>
        <taxon>Spermatophyta</taxon>
        <taxon>Magnoliopsida</taxon>
        <taxon>eudicotyledons</taxon>
        <taxon>Gunneridae</taxon>
        <taxon>Pentapetalae</taxon>
        <taxon>rosids</taxon>
        <taxon>malvids</taxon>
        <taxon>Malvales</taxon>
        <taxon>Malvaceae</taxon>
        <taxon>Malvoideae</taxon>
        <taxon>Gossypium</taxon>
    </lineage>
</organism>
<evidence type="ECO:0000313" key="1">
    <source>
        <dbReference type="EMBL" id="KAH1129490.1"/>
    </source>
</evidence>
<dbReference type="EMBL" id="JAIQCV010000001">
    <property type="protein sequence ID" value="KAH1129490.1"/>
    <property type="molecule type" value="Genomic_DNA"/>
</dbReference>
<feature type="non-terminal residue" evidence="1">
    <location>
        <position position="56"/>
    </location>
</feature>
<name>A0A9D3WI04_9ROSI</name>
<sequence length="56" mass="6029">MSESSSRKAMTLLLAGNGLVVPSLKFKQDKVSAIWDFLPGYGRVTAPSSRSSELIT</sequence>
<comment type="caution">
    <text evidence="1">The sequence shown here is derived from an EMBL/GenBank/DDBJ whole genome shotgun (WGS) entry which is preliminary data.</text>
</comment>
<proteinExistence type="predicted"/>